<feature type="domain" description="Endoplasmic reticulum vesicle transporter C-terminal" evidence="8">
    <location>
        <begin position="183"/>
        <end position="354"/>
    </location>
</feature>
<keyword evidence="5 7" id="KW-0472">Membrane</keyword>
<dbReference type="InterPro" id="IPR045888">
    <property type="entry name" value="Erv"/>
</dbReference>
<dbReference type="Pfam" id="PF07970">
    <property type="entry name" value="COPIIcoated_ERV"/>
    <property type="match status" value="1"/>
</dbReference>
<evidence type="ECO:0000259" key="9">
    <source>
        <dbReference type="Pfam" id="PF13850"/>
    </source>
</evidence>
<dbReference type="InterPro" id="IPR039542">
    <property type="entry name" value="Erv_N"/>
</dbReference>
<feature type="transmembrane region" description="Helical" evidence="7">
    <location>
        <begin position="332"/>
        <end position="353"/>
    </location>
</feature>
<dbReference type="PANTHER" id="PTHR10984">
    <property type="entry name" value="ENDOPLASMIC RETICULUM-GOLGI INTERMEDIATE COMPARTMENT PROTEIN"/>
    <property type="match status" value="1"/>
</dbReference>
<evidence type="ECO:0000256" key="4">
    <source>
        <dbReference type="ARBA" id="ARBA00022989"/>
    </source>
</evidence>
<dbReference type="GO" id="GO:0016020">
    <property type="term" value="C:membrane"/>
    <property type="evidence" value="ECO:0007669"/>
    <property type="project" value="UniProtKB-SubCell"/>
</dbReference>
<comment type="caution">
    <text evidence="10">The sequence shown here is derived from an EMBL/GenBank/DDBJ whole genome shotgun (WGS) entry which is preliminary data.</text>
</comment>
<evidence type="ECO:0008006" key="12">
    <source>
        <dbReference type="Google" id="ProtNLM"/>
    </source>
</evidence>
<reference evidence="10 11" key="1">
    <citation type="journal article" date="2024" name="Science">
        <title>Giant polyketide synthase enzymes in the biosynthesis of giant marine polyether toxins.</title>
        <authorList>
            <person name="Fallon T.R."/>
            <person name="Shende V.V."/>
            <person name="Wierzbicki I.H."/>
            <person name="Pendleton A.L."/>
            <person name="Watervoot N.F."/>
            <person name="Auber R.P."/>
            <person name="Gonzalez D.J."/>
            <person name="Wisecaver J.H."/>
            <person name="Moore B.S."/>
        </authorList>
    </citation>
    <scope>NUCLEOTIDE SEQUENCE [LARGE SCALE GENOMIC DNA]</scope>
    <source>
        <strain evidence="10 11">12B1</strain>
    </source>
</reference>
<feature type="region of interest" description="Disordered" evidence="6">
    <location>
        <begin position="133"/>
        <end position="154"/>
    </location>
</feature>
<gene>
    <name evidence="10" type="ORF">AB1Y20_020555</name>
</gene>
<evidence type="ECO:0000313" key="10">
    <source>
        <dbReference type="EMBL" id="KAL1525710.1"/>
    </source>
</evidence>
<name>A0AB34JVL1_PRYPA</name>
<dbReference type="EMBL" id="JBGBPQ010000004">
    <property type="protein sequence ID" value="KAL1525710.1"/>
    <property type="molecule type" value="Genomic_DNA"/>
</dbReference>
<comment type="similarity">
    <text evidence="2">Belongs to the ERGIC family.</text>
</comment>
<evidence type="ECO:0000256" key="2">
    <source>
        <dbReference type="ARBA" id="ARBA00005648"/>
    </source>
</evidence>
<dbReference type="PANTHER" id="PTHR10984:SF25">
    <property type="entry name" value="ENDOPLASMIC RETICULUM-GOLGI INTERMEDIATE COMPARTMENT PROTEIN 3"/>
    <property type="match status" value="1"/>
</dbReference>
<dbReference type="AlphaFoldDB" id="A0AB34JVL1"/>
<dbReference type="Proteomes" id="UP001515480">
    <property type="component" value="Unassembled WGS sequence"/>
</dbReference>
<protein>
    <recommendedName>
        <fullName evidence="12">Endoplasmic reticulum-Golgi intermediate compartment protein 3</fullName>
    </recommendedName>
</protein>
<accession>A0AB34JVL1</accession>
<evidence type="ECO:0000256" key="6">
    <source>
        <dbReference type="SAM" id="MobiDB-lite"/>
    </source>
</evidence>
<feature type="transmembrane region" description="Helical" evidence="7">
    <location>
        <begin position="25"/>
        <end position="45"/>
    </location>
</feature>
<feature type="domain" description="Endoplasmic reticulum vesicle transporter N-terminal" evidence="9">
    <location>
        <begin position="6"/>
        <end position="90"/>
    </location>
</feature>
<evidence type="ECO:0000313" key="11">
    <source>
        <dbReference type="Proteomes" id="UP001515480"/>
    </source>
</evidence>
<keyword evidence="11" id="KW-1185">Reference proteome</keyword>
<evidence type="ECO:0000256" key="1">
    <source>
        <dbReference type="ARBA" id="ARBA00004141"/>
    </source>
</evidence>
<dbReference type="Pfam" id="PF13850">
    <property type="entry name" value="ERGIC_N"/>
    <property type="match status" value="1"/>
</dbReference>
<evidence type="ECO:0000256" key="5">
    <source>
        <dbReference type="ARBA" id="ARBA00023136"/>
    </source>
</evidence>
<organism evidence="10 11">
    <name type="scientific">Prymnesium parvum</name>
    <name type="common">Toxic golden alga</name>
    <dbReference type="NCBI Taxonomy" id="97485"/>
    <lineage>
        <taxon>Eukaryota</taxon>
        <taxon>Haptista</taxon>
        <taxon>Haptophyta</taxon>
        <taxon>Prymnesiophyceae</taxon>
        <taxon>Prymnesiales</taxon>
        <taxon>Prymnesiaceae</taxon>
        <taxon>Prymnesium</taxon>
    </lineage>
</organism>
<dbReference type="GO" id="GO:0030134">
    <property type="term" value="C:COPII-coated ER to Golgi transport vesicle"/>
    <property type="evidence" value="ECO:0007669"/>
    <property type="project" value="TreeGrafter"/>
</dbReference>
<evidence type="ECO:0000259" key="8">
    <source>
        <dbReference type="Pfam" id="PF07970"/>
    </source>
</evidence>
<evidence type="ECO:0000256" key="3">
    <source>
        <dbReference type="ARBA" id="ARBA00022692"/>
    </source>
</evidence>
<keyword evidence="4 7" id="KW-1133">Transmembrane helix</keyword>
<dbReference type="InterPro" id="IPR012936">
    <property type="entry name" value="Erv_C"/>
</dbReference>
<evidence type="ECO:0000256" key="7">
    <source>
        <dbReference type="SAM" id="Phobius"/>
    </source>
</evidence>
<dbReference type="GO" id="GO:0005783">
    <property type="term" value="C:endoplasmic reticulum"/>
    <property type="evidence" value="ECO:0007669"/>
    <property type="project" value="TreeGrafter"/>
</dbReference>
<comment type="subcellular location">
    <subcellularLocation>
        <location evidence="1">Membrane</location>
        <topology evidence="1">Multi-pass membrane protein</topology>
    </subcellularLocation>
</comment>
<keyword evidence="3 7" id="KW-0812">Transmembrane</keyword>
<proteinExistence type="inferred from homology"/>
<sequence>MSMSFAKLDIFPKTLQEFRHRTQTGAIVSIVCATLIATLTIIELADFVKTHDHLTVDTSRGQKLRININITFPALPCAVLSLDALDLSGNDAAGHMPSIKKVRLDAQGKPLDGATESLHPSLRRHLLFEVKHDDSPDVNPQTTPGKPGGLAPAGLLSNQFQKPNLLLSSLLSELLPSVFEDKEAIEEIKKHMGEGCDFSGHIIVNKVAGDFHFALQKADHHALLSVYKSRESLNVSHIIHSISFGEPYPGMVNPLENSHKILSDGSGYFQYYIKVVPTVYEPLGGKEIVNTNQYSYTELFRTTKDIEKLPAVHFHYEISPIMARFSESRRSLSNFLTGLCAIVGGVFTVAGMVDSCVYRIHKATTS</sequence>